<keyword evidence="1" id="KW-0472">Membrane</keyword>
<feature type="transmembrane region" description="Helical" evidence="1">
    <location>
        <begin position="20"/>
        <end position="41"/>
    </location>
</feature>
<dbReference type="EMBL" id="AEMG01000019">
    <property type="protein sequence ID" value="EFW90770.1"/>
    <property type="molecule type" value="Genomic_DNA"/>
</dbReference>
<dbReference type="OrthoDB" id="248616at2157"/>
<accession>E7QWW7</accession>
<reference evidence="5" key="3">
    <citation type="submission" date="2016-11" db="EMBL/GenBank/DDBJ databases">
        <authorList>
            <person name="Varghese N."/>
            <person name="Submissions S."/>
        </authorList>
    </citation>
    <scope>NUCLEOTIDE SEQUENCE [LARGE SCALE GENOMIC DNA]</scope>
    <source>
        <strain evidence="5">DX253</strain>
    </source>
</reference>
<evidence type="ECO:0000313" key="2">
    <source>
        <dbReference type="EMBL" id="EFW90770.1"/>
    </source>
</evidence>
<dbReference type="RefSeq" id="WP_007981646.1">
    <property type="nucleotide sequence ID" value="NZ_AEMG01000019.1"/>
</dbReference>
<feature type="transmembrane region" description="Helical" evidence="1">
    <location>
        <begin position="53"/>
        <end position="80"/>
    </location>
</feature>
<dbReference type="EMBL" id="FRAN01000001">
    <property type="protein sequence ID" value="SHK21916.1"/>
    <property type="molecule type" value="Genomic_DNA"/>
</dbReference>
<dbReference type="Proteomes" id="UP000184203">
    <property type="component" value="Unassembled WGS sequence"/>
</dbReference>
<keyword evidence="5" id="KW-1185">Reference proteome</keyword>
<keyword evidence="1" id="KW-0812">Transmembrane</keyword>
<reference evidence="3" key="2">
    <citation type="submission" date="2016-11" db="EMBL/GenBank/DDBJ databases">
        <authorList>
            <person name="Jaros S."/>
            <person name="Januszkiewicz K."/>
            <person name="Wedrychowicz H."/>
        </authorList>
    </citation>
    <scope>NUCLEOTIDE SEQUENCE [LARGE SCALE GENOMIC DNA]</scope>
    <source>
        <strain evidence="3">DX253</strain>
    </source>
</reference>
<dbReference type="PATRIC" id="fig|797209.4.peg.3228"/>
<evidence type="ECO:0000313" key="4">
    <source>
        <dbReference type="Proteomes" id="UP000003751"/>
    </source>
</evidence>
<proteinExistence type="predicted"/>
<protein>
    <submittedName>
        <fullName evidence="2">Uncharacterized protein</fullName>
    </submittedName>
</protein>
<dbReference type="AlphaFoldDB" id="E7QWW7"/>
<evidence type="ECO:0000256" key="1">
    <source>
        <dbReference type="SAM" id="Phobius"/>
    </source>
</evidence>
<evidence type="ECO:0000313" key="5">
    <source>
        <dbReference type="Proteomes" id="UP000184203"/>
    </source>
</evidence>
<evidence type="ECO:0000313" key="3">
    <source>
        <dbReference type="EMBL" id="SHK21916.1"/>
    </source>
</evidence>
<dbReference type="Proteomes" id="UP000003751">
    <property type="component" value="Unassembled WGS sequence"/>
</dbReference>
<sequence>MATGTRSRTSKKGATTGDLLAVAATILLANVPTLFAFYVILDTYDPLTTDLSFVQYVTTTMSGAVIFAVLWTGIVFFAYGPSLSRRWNGR</sequence>
<name>E7QWW7_HALPU</name>
<reference evidence="2 4" key="1">
    <citation type="journal article" date="2014" name="ISME J.">
        <title>Trehalose/2-sulfotrehalose biosynthesis and glycine-betaine uptake are widely spread mechanisms for osmoadaptation in the Halobacteriales.</title>
        <authorList>
            <person name="Youssef N.H."/>
            <person name="Savage-Ashlock K.N."/>
            <person name="McCully A.L."/>
            <person name="Luedtke B."/>
            <person name="Shaw E.I."/>
            <person name="Hoff W.D."/>
            <person name="Elshahed M.S."/>
        </authorList>
    </citation>
    <scope>NUCLEOTIDE SEQUENCE [LARGE SCALE GENOMIC DNA]</scope>
    <source>
        <strain evidence="2 4">DX253</strain>
    </source>
</reference>
<keyword evidence="1" id="KW-1133">Transmembrane helix</keyword>
<organism evidence="2 4">
    <name type="scientific">Haladaptatus paucihalophilus DX253</name>
    <dbReference type="NCBI Taxonomy" id="797209"/>
    <lineage>
        <taxon>Archaea</taxon>
        <taxon>Methanobacteriati</taxon>
        <taxon>Methanobacteriota</taxon>
        <taxon>Stenosarchaea group</taxon>
        <taxon>Halobacteria</taxon>
        <taxon>Halobacteriales</taxon>
        <taxon>Haladaptataceae</taxon>
        <taxon>Haladaptatus</taxon>
    </lineage>
</organism>
<gene>
    <name evidence="3" type="ORF">SAMN05444342_0987</name>
    <name evidence="2" type="ORF">ZOD2009_16528</name>
</gene>